<dbReference type="WBParaSite" id="Gr19_v10_g14665.t1">
    <property type="protein sequence ID" value="Gr19_v10_g14665.t1"/>
    <property type="gene ID" value="Gr19_v10_g14665"/>
</dbReference>
<accession>A0A914H6L7</accession>
<dbReference type="AlphaFoldDB" id="A0A914H6L7"/>
<protein>
    <submittedName>
        <fullName evidence="2">Secreted protein</fullName>
    </submittedName>
</protein>
<name>A0A914H6L7_GLORO</name>
<evidence type="ECO:0000313" key="1">
    <source>
        <dbReference type="Proteomes" id="UP000887572"/>
    </source>
</evidence>
<reference evidence="2" key="1">
    <citation type="submission" date="2022-11" db="UniProtKB">
        <authorList>
            <consortium name="WormBaseParasite"/>
        </authorList>
    </citation>
    <scope>IDENTIFICATION</scope>
</reference>
<proteinExistence type="predicted"/>
<evidence type="ECO:0000313" key="2">
    <source>
        <dbReference type="WBParaSite" id="Gr19_v10_g14665.t1"/>
    </source>
</evidence>
<keyword evidence="1" id="KW-1185">Reference proteome</keyword>
<organism evidence="1 2">
    <name type="scientific">Globodera rostochiensis</name>
    <name type="common">Golden nematode worm</name>
    <name type="synonym">Heterodera rostochiensis</name>
    <dbReference type="NCBI Taxonomy" id="31243"/>
    <lineage>
        <taxon>Eukaryota</taxon>
        <taxon>Metazoa</taxon>
        <taxon>Ecdysozoa</taxon>
        <taxon>Nematoda</taxon>
        <taxon>Chromadorea</taxon>
        <taxon>Rhabditida</taxon>
        <taxon>Tylenchina</taxon>
        <taxon>Tylenchomorpha</taxon>
        <taxon>Tylenchoidea</taxon>
        <taxon>Heteroderidae</taxon>
        <taxon>Heteroderinae</taxon>
        <taxon>Globodera</taxon>
    </lineage>
</organism>
<sequence>MPYFWSRLPYLVAGDLAAMVLMFAKQHAPAGAPSFGRHLAMRCLHLFRTCTHSAIACSCWARFAEWLAEWVPVVLTISSLVSATANVVALKK</sequence>
<dbReference type="Proteomes" id="UP000887572">
    <property type="component" value="Unplaced"/>
</dbReference>